<feature type="region of interest" description="Disordered" evidence="9">
    <location>
        <begin position="235"/>
        <end position="276"/>
    </location>
</feature>
<dbReference type="GO" id="GO:0004672">
    <property type="term" value="F:protein kinase activity"/>
    <property type="evidence" value="ECO:0007669"/>
    <property type="project" value="InterPro"/>
</dbReference>
<feature type="transmembrane region" description="Helical" evidence="10">
    <location>
        <begin position="282"/>
        <end position="304"/>
    </location>
</feature>
<dbReference type="Proteomes" id="UP000886520">
    <property type="component" value="Chromosome 17"/>
</dbReference>
<dbReference type="SUPFAM" id="SSF56112">
    <property type="entry name" value="Protein kinase-like (PK-like)"/>
    <property type="match status" value="1"/>
</dbReference>
<organism evidence="13 14">
    <name type="scientific">Adiantum capillus-veneris</name>
    <name type="common">Maidenhair fern</name>
    <dbReference type="NCBI Taxonomy" id="13818"/>
    <lineage>
        <taxon>Eukaryota</taxon>
        <taxon>Viridiplantae</taxon>
        <taxon>Streptophyta</taxon>
        <taxon>Embryophyta</taxon>
        <taxon>Tracheophyta</taxon>
        <taxon>Polypodiopsida</taxon>
        <taxon>Polypodiidae</taxon>
        <taxon>Polypodiales</taxon>
        <taxon>Pteridineae</taxon>
        <taxon>Pteridaceae</taxon>
        <taxon>Vittarioideae</taxon>
        <taxon>Adiantum</taxon>
    </lineage>
</organism>
<dbReference type="GO" id="GO:0005524">
    <property type="term" value="F:ATP binding"/>
    <property type="evidence" value="ECO:0007669"/>
    <property type="project" value="InterPro"/>
</dbReference>
<keyword evidence="3 10" id="KW-0812">Transmembrane</keyword>
<dbReference type="PROSITE" id="PS50011">
    <property type="entry name" value="PROTEIN_KINASE_DOM"/>
    <property type="match status" value="1"/>
</dbReference>
<dbReference type="InterPro" id="IPR001245">
    <property type="entry name" value="Ser-Thr/Tyr_kinase_cat_dom"/>
</dbReference>
<evidence type="ECO:0000256" key="8">
    <source>
        <dbReference type="ARBA" id="ARBA00023170"/>
    </source>
</evidence>
<gene>
    <name evidence="13" type="ORF">GOP47_0017286</name>
</gene>
<dbReference type="GO" id="GO:0016020">
    <property type="term" value="C:membrane"/>
    <property type="evidence" value="ECO:0007669"/>
    <property type="project" value="UniProtKB-SubCell"/>
</dbReference>
<dbReference type="Pfam" id="PF08263">
    <property type="entry name" value="LRRNT_2"/>
    <property type="match status" value="1"/>
</dbReference>
<dbReference type="InterPro" id="IPR013210">
    <property type="entry name" value="LRR_N_plant-typ"/>
</dbReference>
<evidence type="ECO:0000256" key="10">
    <source>
        <dbReference type="SAM" id="Phobius"/>
    </source>
</evidence>
<dbReference type="FunFam" id="3.30.200.20:FF:000125">
    <property type="entry name" value="Protein STRUBBELIG-RECEPTOR FAMILY 8"/>
    <property type="match status" value="1"/>
</dbReference>
<comment type="caution">
    <text evidence="13">The sequence shown here is derived from an EMBL/GenBank/DDBJ whole genome shotgun (WGS) entry which is preliminary data.</text>
</comment>
<feature type="domain" description="Protein kinase" evidence="12">
    <location>
        <begin position="398"/>
        <end position="676"/>
    </location>
</feature>
<dbReference type="PANTHER" id="PTHR48007:SF34">
    <property type="entry name" value="PROTEIN STRUBBELIG-RECEPTOR FAMILY 8 ISOFORM X1"/>
    <property type="match status" value="1"/>
</dbReference>
<feature type="signal peptide" evidence="11">
    <location>
        <begin position="1"/>
        <end position="18"/>
    </location>
</feature>
<reference evidence="13" key="1">
    <citation type="submission" date="2021-01" db="EMBL/GenBank/DDBJ databases">
        <title>Adiantum capillus-veneris genome.</title>
        <authorList>
            <person name="Fang Y."/>
            <person name="Liao Q."/>
        </authorList>
    </citation>
    <scope>NUCLEOTIDE SEQUENCE</scope>
    <source>
        <strain evidence="13">H3</strain>
        <tissue evidence="13">Leaf</tissue>
    </source>
</reference>
<dbReference type="CDD" id="cd12087">
    <property type="entry name" value="TM_EGFR-like"/>
    <property type="match status" value="1"/>
</dbReference>
<evidence type="ECO:0000259" key="12">
    <source>
        <dbReference type="PROSITE" id="PS50011"/>
    </source>
</evidence>
<dbReference type="Pfam" id="PF13855">
    <property type="entry name" value="LRR_8"/>
    <property type="match status" value="1"/>
</dbReference>
<dbReference type="PANTHER" id="PTHR48007">
    <property type="entry name" value="LEUCINE-RICH REPEAT RECEPTOR-LIKE PROTEIN KINASE PXC1"/>
    <property type="match status" value="1"/>
</dbReference>
<keyword evidence="4 11" id="KW-0732">Signal</keyword>
<dbReference type="InterPro" id="IPR032675">
    <property type="entry name" value="LRR_dom_sf"/>
</dbReference>
<evidence type="ECO:0000256" key="4">
    <source>
        <dbReference type="ARBA" id="ARBA00022729"/>
    </source>
</evidence>
<evidence type="ECO:0000256" key="3">
    <source>
        <dbReference type="ARBA" id="ARBA00022692"/>
    </source>
</evidence>
<evidence type="ECO:0000256" key="9">
    <source>
        <dbReference type="SAM" id="MobiDB-lite"/>
    </source>
</evidence>
<proteinExistence type="predicted"/>
<dbReference type="EMBL" id="JABFUD020000017">
    <property type="protein sequence ID" value="KAI5066758.1"/>
    <property type="molecule type" value="Genomic_DNA"/>
</dbReference>
<dbReference type="OrthoDB" id="1055097at2759"/>
<dbReference type="SUPFAM" id="SSF52058">
    <property type="entry name" value="L domain-like"/>
    <property type="match status" value="1"/>
</dbReference>
<accession>A0A9D4Z912</accession>
<dbReference type="InterPro" id="IPR001611">
    <property type="entry name" value="Leu-rich_rpt"/>
</dbReference>
<feature type="chain" id="PRO_5039392500" description="Protein kinase domain-containing protein" evidence="11">
    <location>
        <begin position="19"/>
        <end position="690"/>
    </location>
</feature>
<dbReference type="FunFam" id="1.10.510.10:FF:000095">
    <property type="entry name" value="protein STRUBBELIG-RECEPTOR FAMILY 8"/>
    <property type="match status" value="1"/>
</dbReference>
<evidence type="ECO:0000313" key="14">
    <source>
        <dbReference type="Proteomes" id="UP000886520"/>
    </source>
</evidence>
<dbReference type="Gene3D" id="1.10.510.10">
    <property type="entry name" value="Transferase(Phosphotransferase) domain 1"/>
    <property type="match status" value="1"/>
</dbReference>
<dbReference type="AlphaFoldDB" id="A0A9D4Z912"/>
<evidence type="ECO:0000256" key="7">
    <source>
        <dbReference type="ARBA" id="ARBA00023136"/>
    </source>
</evidence>
<dbReference type="Gene3D" id="3.30.200.20">
    <property type="entry name" value="Phosphorylase Kinase, domain 1"/>
    <property type="match status" value="1"/>
</dbReference>
<dbReference type="FunFam" id="3.80.10.10:FF:000062">
    <property type="entry name" value="protein STRUBBELIG-RECEPTOR FAMILY 3"/>
    <property type="match status" value="1"/>
</dbReference>
<evidence type="ECO:0000256" key="5">
    <source>
        <dbReference type="ARBA" id="ARBA00022737"/>
    </source>
</evidence>
<keyword evidence="14" id="KW-1185">Reference proteome</keyword>
<protein>
    <recommendedName>
        <fullName evidence="12">Protein kinase domain-containing protein</fullName>
    </recommendedName>
</protein>
<dbReference type="Gene3D" id="3.80.10.10">
    <property type="entry name" value="Ribonuclease Inhibitor"/>
    <property type="match status" value="1"/>
</dbReference>
<evidence type="ECO:0000256" key="6">
    <source>
        <dbReference type="ARBA" id="ARBA00022989"/>
    </source>
</evidence>
<dbReference type="Pfam" id="PF07714">
    <property type="entry name" value="PK_Tyr_Ser-Thr"/>
    <property type="match status" value="1"/>
</dbReference>
<sequence length="690" mass="74878">MRKRLLLILSFLISAASALTDGDDATALQTLYSSLGSPWSLTSWVASNGDPCGQSWKGVVCAGSSVKEINLPGLSLNGQLSYNLGLLKSLHVMDLSNNQLSGDVPYSLPPNLKTLNLGSNSLAGNLPYSLSTMTGLVNLYLGNNRFSGNLVDVFSNLGNLTVLDLSFNNMSGNLPQSFSSLYSLSSLYLQNNHLTGDLNMLATLQLQNLNIENNQFSGWLPASFSSIPNLRVGGNSFSSSPAPPPPPFTPPPPVPTSGREPNAKASSTNAENGKKPSINGGAIAGIVFALILSIIVAGLVVVFLRRRSRHNGNDEEKFQSTAPVLGSYTPETPAKEKHEFMASLLPPETVLKPPPSENFKEPIIEKVLGRKASSRRGKSPISASAYSVADLQLATNSFSQEQLLGTGALGPVYRGELSNGKILAVRKIDLSSAPSVQKEDDFMDIVSSISRLRHANLAELVGYCAEHGQRLLVYEYFQRGALSDILHTWDESFRSELTWNIRVKIALGTARALEYLHEECQPAVIHRNLKSANILLDDELNPHLSDSGISTLSSNPDMQVSTTVFPSGYSAPECIMSGIYTWESDVYGFGVVLLELLTGRKPMDSTRPRAEQSLVRWATPQLHDIDALGSMVDPCLNGMYPAKSLSRFADIIAQCIQPEMEFRPPMSEVVQSLVRLMQRASLNKRRPGED</sequence>
<evidence type="ECO:0000256" key="11">
    <source>
        <dbReference type="SAM" id="SignalP"/>
    </source>
</evidence>
<evidence type="ECO:0000256" key="2">
    <source>
        <dbReference type="ARBA" id="ARBA00022614"/>
    </source>
</evidence>
<name>A0A9D4Z912_ADICA</name>
<keyword evidence="8" id="KW-0675">Receptor</keyword>
<evidence type="ECO:0000313" key="13">
    <source>
        <dbReference type="EMBL" id="KAI5066758.1"/>
    </source>
</evidence>
<dbReference type="InterPro" id="IPR000719">
    <property type="entry name" value="Prot_kinase_dom"/>
</dbReference>
<dbReference type="Pfam" id="PF00560">
    <property type="entry name" value="LRR_1"/>
    <property type="match status" value="3"/>
</dbReference>
<feature type="compositionally biased region" description="Pro residues" evidence="9">
    <location>
        <begin position="241"/>
        <end position="255"/>
    </location>
</feature>
<keyword evidence="6 10" id="KW-1133">Transmembrane helix</keyword>
<keyword evidence="2" id="KW-0433">Leucine-rich repeat</keyword>
<dbReference type="InterPro" id="IPR011009">
    <property type="entry name" value="Kinase-like_dom_sf"/>
</dbReference>
<dbReference type="InterPro" id="IPR046959">
    <property type="entry name" value="PRK1-6/SRF4-like"/>
</dbReference>
<comment type="subcellular location">
    <subcellularLocation>
        <location evidence="1">Membrane</location>
    </subcellularLocation>
</comment>
<keyword evidence="7 10" id="KW-0472">Membrane</keyword>
<evidence type="ECO:0000256" key="1">
    <source>
        <dbReference type="ARBA" id="ARBA00004370"/>
    </source>
</evidence>
<keyword evidence="5" id="KW-0677">Repeat</keyword>